<sequence>KESNQSTNHLSAAGVWSNIQQSFESGKAHAEGEYQARRAVEAVTDAAGAIHQTGEQVAQAAQNAATATKGSAVQAGIHLYENLNISFD</sequence>
<dbReference type="AlphaFoldDB" id="A0A0E0AQF2"/>
<dbReference type="Proteomes" id="UP000026961">
    <property type="component" value="Chromosome 8"/>
</dbReference>
<protein>
    <submittedName>
        <fullName evidence="1">Uncharacterized protein</fullName>
    </submittedName>
</protein>
<dbReference type="HOGENOM" id="CLU_188684_0_0_1"/>
<proteinExistence type="predicted"/>
<reference evidence="1" key="2">
    <citation type="submission" date="2018-05" db="EMBL/GenBank/DDBJ databases">
        <title>OgluRS3 (Oryza glumaepatula Reference Sequence Version 3).</title>
        <authorList>
            <person name="Zhang J."/>
            <person name="Kudrna D."/>
            <person name="Lee S."/>
            <person name="Talag J."/>
            <person name="Welchert J."/>
            <person name="Wing R.A."/>
        </authorList>
    </citation>
    <scope>NUCLEOTIDE SEQUENCE [LARGE SCALE GENOMIC DNA]</scope>
</reference>
<organism evidence="1">
    <name type="scientific">Oryza glumipatula</name>
    <dbReference type="NCBI Taxonomy" id="40148"/>
    <lineage>
        <taxon>Eukaryota</taxon>
        <taxon>Viridiplantae</taxon>
        <taxon>Streptophyta</taxon>
        <taxon>Embryophyta</taxon>
        <taxon>Tracheophyta</taxon>
        <taxon>Spermatophyta</taxon>
        <taxon>Magnoliopsida</taxon>
        <taxon>Liliopsida</taxon>
        <taxon>Poales</taxon>
        <taxon>Poaceae</taxon>
        <taxon>BOP clade</taxon>
        <taxon>Oryzoideae</taxon>
        <taxon>Oryzeae</taxon>
        <taxon>Oryzinae</taxon>
        <taxon>Oryza</taxon>
    </lineage>
</organism>
<reference evidence="1" key="1">
    <citation type="submission" date="2015-04" db="UniProtKB">
        <authorList>
            <consortium name="EnsemblPlants"/>
        </authorList>
    </citation>
    <scope>IDENTIFICATION</scope>
</reference>
<name>A0A0E0AQF2_9ORYZ</name>
<keyword evidence="2" id="KW-1185">Reference proteome</keyword>
<evidence type="ECO:0000313" key="1">
    <source>
        <dbReference type="EnsemblPlants" id="OGLUM08G01890.1"/>
    </source>
</evidence>
<dbReference type="EnsemblPlants" id="OGLUM08G01890.1">
    <property type="protein sequence ID" value="OGLUM08G01890.1"/>
    <property type="gene ID" value="OGLUM08G01890"/>
</dbReference>
<accession>A0A0E0AQF2</accession>
<dbReference type="Gramene" id="OGLUM08G01890.1">
    <property type="protein sequence ID" value="OGLUM08G01890.1"/>
    <property type="gene ID" value="OGLUM08G01890"/>
</dbReference>
<evidence type="ECO:0000313" key="2">
    <source>
        <dbReference type="Proteomes" id="UP000026961"/>
    </source>
</evidence>